<name>A0A7W7YDA9_9BACT</name>
<feature type="compositionally biased region" description="Polar residues" evidence="1">
    <location>
        <begin position="1"/>
        <end position="15"/>
    </location>
</feature>
<keyword evidence="3" id="KW-1185">Reference proteome</keyword>
<dbReference type="NCBIfam" id="TIGR04137">
    <property type="entry name" value="Chlam_Ver_rRNA"/>
    <property type="match status" value="1"/>
</dbReference>
<dbReference type="EMBL" id="JACHIG010000008">
    <property type="protein sequence ID" value="MBB5034087.1"/>
    <property type="molecule type" value="Genomic_DNA"/>
</dbReference>
<evidence type="ECO:0000313" key="2">
    <source>
        <dbReference type="EMBL" id="MBB5034087.1"/>
    </source>
</evidence>
<dbReference type="RefSeq" id="WP_184341540.1">
    <property type="nucleotide sequence ID" value="NZ_JACHIG010000008.1"/>
</dbReference>
<dbReference type="AlphaFoldDB" id="A0A7W7YDA9"/>
<sequence>MSQHSSLKSSGSVGTKRSVLKRGERIKLLKSRGQWKDGRLPLNLPKTKPE</sequence>
<organism evidence="2 3">
    <name type="scientific">Prosthecobacter vanneervenii</name>
    <dbReference type="NCBI Taxonomy" id="48466"/>
    <lineage>
        <taxon>Bacteria</taxon>
        <taxon>Pseudomonadati</taxon>
        <taxon>Verrucomicrobiota</taxon>
        <taxon>Verrucomicrobiia</taxon>
        <taxon>Verrucomicrobiales</taxon>
        <taxon>Verrucomicrobiaceae</taxon>
        <taxon>Prosthecobacter</taxon>
    </lineage>
</organism>
<proteinExistence type="predicted"/>
<dbReference type="InterPro" id="IPR026405">
    <property type="entry name" value="Chlam/Ver/Plancto_rRNA"/>
</dbReference>
<protein>
    <submittedName>
        <fullName evidence="2">Small basic protein (TIGR04137 family)</fullName>
    </submittedName>
</protein>
<reference evidence="2 3" key="1">
    <citation type="submission" date="2020-08" db="EMBL/GenBank/DDBJ databases">
        <title>Genomic Encyclopedia of Type Strains, Phase IV (KMG-IV): sequencing the most valuable type-strain genomes for metagenomic binning, comparative biology and taxonomic classification.</title>
        <authorList>
            <person name="Goeker M."/>
        </authorList>
    </citation>
    <scope>NUCLEOTIDE SEQUENCE [LARGE SCALE GENOMIC DNA]</scope>
    <source>
        <strain evidence="2 3">DSM 12252</strain>
    </source>
</reference>
<evidence type="ECO:0000313" key="3">
    <source>
        <dbReference type="Proteomes" id="UP000590740"/>
    </source>
</evidence>
<dbReference type="Proteomes" id="UP000590740">
    <property type="component" value="Unassembled WGS sequence"/>
</dbReference>
<gene>
    <name evidence="2" type="ORF">HNQ65_003678</name>
</gene>
<feature type="region of interest" description="Disordered" evidence="1">
    <location>
        <begin position="1"/>
        <end position="50"/>
    </location>
</feature>
<accession>A0A7W7YDA9</accession>
<comment type="caution">
    <text evidence="2">The sequence shown here is derived from an EMBL/GenBank/DDBJ whole genome shotgun (WGS) entry which is preliminary data.</text>
</comment>
<evidence type="ECO:0000256" key="1">
    <source>
        <dbReference type="SAM" id="MobiDB-lite"/>
    </source>
</evidence>